<proteinExistence type="predicted"/>
<dbReference type="EMBL" id="JAMQOQ010000005">
    <property type="protein sequence ID" value="MDS0296123.1"/>
    <property type="molecule type" value="Genomic_DNA"/>
</dbReference>
<dbReference type="Pfam" id="PF25205">
    <property type="entry name" value="DUF7835"/>
    <property type="match status" value="1"/>
</dbReference>
<feature type="domain" description="DUF7835" evidence="1">
    <location>
        <begin position="13"/>
        <end position="70"/>
    </location>
</feature>
<dbReference type="RefSeq" id="WP_310930110.1">
    <property type="nucleotide sequence ID" value="NZ_JAMQOQ010000005.1"/>
</dbReference>
<keyword evidence="3" id="KW-1185">Reference proteome</keyword>
<protein>
    <recommendedName>
        <fullName evidence="1">DUF7835 domain-containing protein</fullName>
    </recommendedName>
</protein>
<evidence type="ECO:0000313" key="2">
    <source>
        <dbReference type="EMBL" id="MDS0296123.1"/>
    </source>
</evidence>
<evidence type="ECO:0000259" key="1">
    <source>
        <dbReference type="Pfam" id="PF25205"/>
    </source>
</evidence>
<name>A0ABU2G7J2_9EURY</name>
<evidence type="ECO:0000313" key="3">
    <source>
        <dbReference type="Proteomes" id="UP001254813"/>
    </source>
</evidence>
<comment type="caution">
    <text evidence="2">The sequence shown here is derived from an EMBL/GenBank/DDBJ whole genome shotgun (WGS) entry which is preliminary data.</text>
</comment>
<organism evidence="2 3">
    <name type="scientific">Halogeometricum luteum</name>
    <dbReference type="NCBI Taxonomy" id="2950537"/>
    <lineage>
        <taxon>Archaea</taxon>
        <taxon>Methanobacteriati</taxon>
        <taxon>Methanobacteriota</taxon>
        <taxon>Stenosarchaea group</taxon>
        <taxon>Halobacteria</taxon>
        <taxon>Halobacteriales</taxon>
        <taxon>Haloferacaceae</taxon>
        <taxon>Halogeometricum</taxon>
    </lineage>
</organism>
<dbReference type="Proteomes" id="UP001254813">
    <property type="component" value="Unassembled WGS sequence"/>
</dbReference>
<sequence>MTSKQSGKTSGVTESAIRHCEDCGGRREHAVHLELLRGETRDDIRVENRDYAKKPYRVVACVYCGESSREKVT</sequence>
<gene>
    <name evidence="2" type="ORF">NDI79_18260</name>
</gene>
<dbReference type="InterPro" id="IPR057157">
    <property type="entry name" value="DUF7835"/>
</dbReference>
<accession>A0ABU2G7J2</accession>
<reference evidence="2 3" key="1">
    <citation type="submission" date="2022-06" db="EMBL/GenBank/DDBJ databases">
        <title>Halogeometricum sp. a new haloarchaeum isolate from saline soil.</title>
        <authorList>
            <person name="Strakova D."/>
            <person name="Galisteo C."/>
            <person name="Sanchez-Porro C."/>
            <person name="Ventosa A."/>
        </authorList>
    </citation>
    <scope>NUCLEOTIDE SEQUENCE [LARGE SCALE GENOMIC DNA]</scope>
    <source>
        <strain evidence="3">S3BR25-2</strain>
    </source>
</reference>